<dbReference type="Pfam" id="PF19838">
    <property type="entry name" value="LptD_2"/>
    <property type="match status" value="1"/>
</dbReference>
<dbReference type="EMBL" id="CP001896">
    <property type="protein sequence ID" value="ADC61761.1"/>
    <property type="molecule type" value="Genomic_DNA"/>
</dbReference>
<reference evidence="6 7" key="1">
    <citation type="journal article" date="2011" name="Stand. Genomic Sci.">
        <title>Complete genome sequence of Allochromatium vinosum DSM 180(T).</title>
        <authorList>
            <person name="Weissgerber T."/>
            <person name="Zigann R."/>
            <person name="Bruce D."/>
            <person name="Chang Y.J."/>
            <person name="Detter J.C."/>
            <person name="Han C."/>
            <person name="Hauser L."/>
            <person name="Jeffries C.D."/>
            <person name="Land M."/>
            <person name="Munk A.C."/>
            <person name="Tapia R."/>
            <person name="Dahl C."/>
        </authorList>
    </citation>
    <scope>NUCLEOTIDE SEQUENCE [LARGE SCALE GENOMIC DNA]</scope>
    <source>
        <strain evidence="7">ATCC 17899 / DSM 180 / NBRC 103801 / NCIMB 10441 / D</strain>
    </source>
</reference>
<feature type="domain" description="LPS-assembly protein LptD central" evidence="5">
    <location>
        <begin position="294"/>
        <end position="373"/>
    </location>
</feature>
<dbReference type="InterPro" id="IPR050218">
    <property type="entry name" value="LptD"/>
</dbReference>
<dbReference type="eggNOG" id="COG1452">
    <property type="taxonomic scope" value="Bacteria"/>
</dbReference>
<evidence type="ECO:0000313" key="6">
    <source>
        <dbReference type="EMBL" id="ADC61761.1"/>
    </source>
</evidence>
<evidence type="ECO:0000259" key="4">
    <source>
        <dbReference type="Pfam" id="PF04453"/>
    </source>
</evidence>
<dbReference type="STRING" id="572477.Alvin_0814"/>
<feature type="signal peptide" evidence="2">
    <location>
        <begin position="1"/>
        <end position="28"/>
    </location>
</feature>
<keyword evidence="2" id="KW-0732">Signal</keyword>
<comment type="subunit">
    <text evidence="2">Component of the lipopolysaccharide transport and assembly complex. Interacts with LptE and LptA.</text>
</comment>
<dbReference type="GO" id="GO:1990351">
    <property type="term" value="C:transporter complex"/>
    <property type="evidence" value="ECO:0007669"/>
    <property type="project" value="TreeGrafter"/>
</dbReference>
<dbReference type="GO" id="GO:0009279">
    <property type="term" value="C:cell outer membrane"/>
    <property type="evidence" value="ECO:0007669"/>
    <property type="project" value="UniProtKB-SubCell"/>
</dbReference>
<name>D3RQF6_ALLVD</name>
<feature type="compositionally biased region" description="Low complexity" evidence="3">
    <location>
        <begin position="23"/>
        <end position="32"/>
    </location>
</feature>
<dbReference type="HAMAP" id="MF_01411">
    <property type="entry name" value="LPS_assembly_LptD"/>
    <property type="match status" value="1"/>
</dbReference>
<feature type="domain" description="LptD C-terminal" evidence="4">
    <location>
        <begin position="400"/>
        <end position="766"/>
    </location>
</feature>
<dbReference type="InterPro" id="IPR020889">
    <property type="entry name" value="LipoPS_assembly_LptD"/>
</dbReference>
<accession>D3RQF6</accession>
<protein>
    <recommendedName>
        <fullName evidence="2">LPS-assembly protein LptD</fullName>
    </recommendedName>
</protein>
<dbReference type="PANTHER" id="PTHR30189:SF1">
    <property type="entry name" value="LPS-ASSEMBLY PROTEIN LPTD"/>
    <property type="match status" value="1"/>
</dbReference>
<gene>
    <name evidence="2" type="primary">lptD</name>
    <name evidence="6" type="ordered locus">Alvin_0814</name>
</gene>
<dbReference type="GO" id="GO:0043165">
    <property type="term" value="P:Gram-negative-bacterium-type cell outer membrane assembly"/>
    <property type="evidence" value="ECO:0007669"/>
    <property type="project" value="UniProtKB-UniRule"/>
</dbReference>
<dbReference type="PANTHER" id="PTHR30189">
    <property type="entry name" value="LPS-ASSEMBLY PROTEIN"/>
    <property type="match status" value="1"/>
</dbReference>
<comment type="similarity">
    <text evidence="2">Belongs to the LptD family.</text>
</comment>
<comment type="subcellular location">
    <subcellularLocation>
        <location evidence="2">Cell outer membrane</location>
    </subcellularLocation>
</comment>
<dbReference type="InterPro" id="IPR007543">
    <property type="entry name" value="LptD_C"/>
</dbReference>
<dbReference type="HOGENOM" id="CLU_009039_1_0_6"/>
<proteinExistence type="inferred from homology"/>
<feature type="region of interest" description="Disordered" evidence="3">
    <location>
        <begin position="23"/>
        <end position="84"/>
    </location>
</feature>
<keyword evidence="1 2" id="KW-0998">Cell outer membrane</keyword>
<dbReference type="Pfam" id="PF04453">
    <property type="entry name" value="LptD"/>
    <property type="match status" value="1"/>
</dbReference>
<keyword evidence="7" id="KW-1185">Reference proteome</keyword>
<dbReference type="GO" id="GO:0015920">
    <property type="term" value="P:lipopolysaccharide transport"/>
    <property type="evidence" value="ECO:0007669"/>
    <property type="project" value="InterPro"/>
</dbReference>
<evidence type="ECO:0000256" key="2">
    <source>
        <dbReference type="HAMAP-Rule" id="MF_01411"/>
    </source>
</evidence>
<comment type="caution">
    <text evidence="2">Lacks conserved residue(s) required for the propagation of feature annotation.</text>
</comment>
<evidence type="ECO:0000256" key="1">
    <source>
        <dbReference type="ARBA" id="ARBA00023237"/>
    </source>
</evidence>
<dbReference type="InterPro" id="IPR045659">
    <property type="entry name" value="LptD_2"/>
</dbReference>
<sequence precursor="true">MPTLAELKYSARAAALLVLAAASAPGGATESAPNAADPASGPSTSLPDTGQPPRASRTAFLPATPEHTPTDGASLTPSRPAERDAALATLEQQGAQGVTLAPPDETPLAPVVTPVEQRADDRRLHLDLGWEYCGPAPGVTNITPASPPPETQRLPIEITADLVDYDRERDLIQLQGEVDIIQESRRLRAERSRYDRRTGDVSAGGSVALDYPELRVIGERADYNLETKRGHLEQAGYRMHGRANLRGAATEAWLLDAERSRYRDVLYTTCPPGSSAWSLRARDLELNQGTGLGVARHARLRLWDVPVLYTPYLAFPIDGRRRSGFLIPTVGTSEETGFDLTIPYYWNIAPNMDATLTPRLMSSRGLMLGAEFRHLSPWQRIEIDGELLPSDQKNEDEGARGALRVTQSAWLGTRWSTAIDYASVSDDRYLVDFGNRLDVTSLRNLSQRADVLYSGDGWWALGRVQQFQTVDTSIAPANRPYGQLPHIELNLSPAPQVGGLEYDFKAQYDYFDHNAAVHGSRLVAIPSLRWPLRRSFGHLIPRARLYYTQYDLVDQVEGADSQPSHLIPSVDLDGKLIFEREADWFGHETLQTLEPRLYYVLTAHEDQSDNPRFDTTALDFSFASLFRSNRFTGYDRISDENRLTLGLTSRTIANRDGDELFRASLGQVYYFDERRVQLDDATPEDDVSSSLAGELAARLHKDWTAQVGLQWNPHDDGNAWEKQILQLRYAPDRDRLINLAYRYNLGTQASEEYEDTDLAFQMPIGPRVRVVGRWLYSLLNDQTVEAFAGLEFGQCCWRLRVLGQHLKRDADQPASTSVMLQLELAGLGSFGNSIDKVLQRGIYGYQPE</sequence>
<dbReference type="AlphaFoldDB" id="D3RQF6"/>
<evidence type="ECO:0000259" key="5">
    <source>
        <dbReference type="Pfam" id="PF19838"/>
    </source>
</evidence>
<evidence type="ECO:0000256" key="3">
    <source>
        <dbReference type="SAM" id="MobiDB-lite"/>
    </source>
</evidence>
<keyword evidence="2" id="KW-0472">Membrane</keyword>
<dbReference type="Proteomes" id="UP000001441">
    <property type="component" value="Chromosome"/>
</dbReference>
<organism evidence="6 7">
    <name type="scientific">Allochromatium vinosum (strain ATCC 17899 / DSM 180 / NBRC 103801 / NCIMB 10441 / D)</name>
    <name type="common">Chromatium vinosum</name>
    <dbReference type="NCBI Taxonomy" id="572477"/>
    <lineage>
        <taxon>Bacteria</taxon>
        <taxon>Pseudomonadati</taxon>
        <taxon>Pseudomonadota</taxon>
        <taxon>Gammaproteobacteria</taxon>
        <taxon>Chromatiales</taxon>
        <taxon>Chromatiaceae</taxon>
        <taxon>Allochromatium</taxon>
    </lineage>
</organism>
<feature type="chain" id="PRO_5009009385" description="LPS-assembly protein LptD" evidence="2">
    <location>
        <begin position="29"/>
        <end position="848"/>
    </location>
</feature>
<dbReference type="OrthoDB" id="9760225at2"/>
<dbReference type="Gene3D" id="2.60.450.10">
    <property type="entry name" value="Lipopolysaccharide (LPS) transport protein A like domain"/>
    <property type="match status" value="1"/>
</dbReference>
<evidence type="ECO:0000313" key="7">
    <source>
        <dbReference type="Proteomes" id="UP000001441"/>
    </source>
</evidence>
<comment type="function">
    <text evidence="2">Together with LptE, is involved in the assembly of lipopolysaccharide (LPS) at the surface of the outer membrane.</text>
</comment>
<dbReference type="RefSeq" id="WP_012970037.1">
    <property type="nucleotide sequence ID" value="NC_013851.1"/>
</dbReference>
<dbReference type="KEGG" id="alv:Alvin_0814"/>